<name>A0A7S8MYJ7_9MICO</name>
<dbReference type="KEGG" id="msf:IT882_05965"/>
<keyword evidence="1" id="KW-0812">Transmembrane</keyword>
<keyword evidence="3" id="KW-1185">Reference proteome</keyword>
<dbReference type="Proteomes" id="UP000594480">
    <property type="component" value="Chromosome"/>
</dbReference>
<keyword evidence="1" id="KW-1133">Transmembrane helix</keyword>
<keyword evidence="1" id="KW-0472">Membrane</keyword>
<dbReference type="InterPro" id="IPR036927">
    <property type="entry name" value="Cyt_c_oxase-like_su1_sf"/>
</dbReference>
<dbReference type="AlphaFoldDB" id="A0A7S8MYJ7"/>
<evidence type="ECO:0000313" key="2">
    <source>
        <dbReference type="EMBL" id="QPE05555.1"/>
    </source>
</evidence>
<evidence type="ECO:0000256" key="1">
    <source>
        <dbReference type="SAM" id="Phobius"/>
    </source>
</evidence>
<evidence type="ECO:0000313" key="3">
    <source>
        <dbReference type="Proteomes" id="UP000594480"/>
    </source>
</evidence>
<accession>A0A7S8MYJ7</accession>
<gene>
    <name evidence="2" type="ORF">IT882_05965</name>
</gene>
<sequence>MKTSATSIVAWAVAGVVIAVGVIMLAVGLATPVEFGWFAYQPLAGEVFTPGNGGVFVSRIAIVGWVILTIGLIAAAFLTGWHVARRRHQRTASESAS</sequence>
<organism evidence="2 3">
    <name type="scientific">Microbacterium schleiferi</name>
    <dbReference type="NCBI Taxonomy" id="69362"/>
    <lineage>
        <taxon>Bacteria</taxon>
        <taxon>Bacillati</taxon>
        <taxon>Actinomycetota</taxon>
        <taxon>Actinomycetes</taxon>
        <taxon>Micrococcales</taxon>
        <taxon>Microbacteriaceae</taxon>
        <taxon>Microbacterium</taxon>
    </lineage>
</organism>
<protein>
    <submittedName>
        <fullName evidence="2">Uncharacterized protein</fullName>
    </submittedName>
</protein>
<feature type="transmembrane region" description="Helical" evidence="1">
    <location>
        <begin position="60"/>
        <end position="81"/>
    </location>
</feature>
<dbReference type="EMBL" id="CP064760">
    <property type="protein sequence ID" value="QPE05555.1"/>
    <property type="molecule type" value="Genomic_DNA"/>
</dbReference>
<reference evidence="2 3" key="1">
    <citation type="submission" date="2020-11" db="EMBL/GenBank/DDBJ databases">
        <title>Amino acid is mineralized and recycled by bacteria in oceanic microbiome.</title>
        <authorList>
            <person name="Zheng L.Y."/>
        </authorList>
    </citation>
    <scope>NUCLEOTIDE SEQUENCE [LARGE SCALE GENOMIC DNA]</scope>
    <source>
        <strain evidence="2 3">A32-1</strain>
    </source>
</reference>
<proteinExistence type="predicted"/>
<dbReference type="SUPFAM" id="SSF81442">
    <property type="entry name" value="Cytochrome c oxidase subunit I-like"/>
    <property type="match status" value="1"/>
</dbReference>
<dbReference type="RefSeq" id="WP_195693571.1">
    <property type="nucleotide sequence ID" value="NZ_CP064760.1"/>
</dbReference>
<feature type="transmembrane region" description="Helical" evidence="1">
    <location>
        <begin position="12"/>
        <end position="40"/>
    </location>
</feature>